<dbReference type="InterPro" id="IPR001633">
    <property type="entry name" value="EAL_dom"/>
</dbReference>
<reference evidence="3" key="2">
    <citation type="journal article" date="2014" name="ISME J.">
        <title>Microbial stratification in low pH oxic and suboxic macroscopic growths along an acid mine drainage.</title>
        <authorList>
            <person name="Mendez-Garcia C."/>
            <person name="Mesa V."/>
            <person name="Sprenger R.R."/>
            <person name="Richter M."/>
            <person name="Diez M.S."/>
            <person name="Solano J."/>
            <person name="Bargiela R."/>
            <person name="Golyshina O.V."/>
            <person name="Manteca A."/>
            <person name="Ramos J.L."/>
            <person name="Gallego J.R."/>
            <person name="Llorente I."/>
            <person name="Martins Dos Santos V.A."/>
            <person name="Jensen O.N."/>
            <person name="Pelaez A.I."/>
            <person name="Sanchez J."/>
            <person name="Ferrer M."/>
        </authorList>
    </citation>
    <scope>NUCLEOTIDE SEQUENCE</scope>
</reference>
<dbReference type="InterPro" id="IPR029787">
    <property type="entry name" value="Nucleotide_cyclase"/>
</dbReference>
<dbReference type="SMART" id="SM00052">
    <property type="entry name" value="EAL"/>
    <property type="match status" value="1"/>
</dbReference>
<dbReference type="Gene3D" id="3.30.70.270">
    <property type="match status" value="1"/>
</dbReference>
<dbReference type="Pfam" id="PF00990">
    <property type="entry name" value="GGDEF"/>
    <property type="match status" value="1"/>
</dbReference>
<evidence type="ECO:0000313" key="3">
    <source>
        <dbReference type="EMBL" id="EQD51821.1"/>
    </source>
</evidence>
<dbReference type="InterPro" id="IPR029016">
    <property type="entry name" value="GAF-like_dom_sf"/>
</dbReference>
<feature type="domain" description="EAL" evidence="1">
    <location>
        <begin position="1006"/>
        <end position="1260"/>
    </location>
</feature>
<dbReference type="Gene3D" id="3.30.450.40">
    <property type="match status" value="4"/>
</dbReference>
<evidence type="ECO:0000259" key="1">
    <source>
        <dbReference type="PROSITE" id="PS50883"/>
    </source>
</evidence>
<dbReference type="InterPro" id="IPR035919">
    <property type="entry name" value="EAL_sf"/>
</dbReference>
<dbReference type="InterPro" id="IPR052155">
    <property type="entry name" value="Biofilm_reg_signaling"/>
</dbReference>
<gene>
    <name evidence="3" type="ORF">B1B_10864</name>
</gene>
<reference evidence="3" key="1">
    <citation type="submission" date="2013-08" db="EMBL/GenBank/DDBJ databases">
        <authorList>
            <person name="Mendez C."/>
            <person name="Richter M."/>
            <person name="Ferrer M."/>
            <person name="Sanchez J."/>
        </authorList>
    </citation>
    <scope>NUCLEOTIDE SEQUENCE</scope>
</reference>
<dbReference type="PANTHER" id="PTHR44757">
    <property type="entry name" value="DIGUANYLATE CYCLASE DGCP"/>
    <property type="match status" value="1"/>
</dbReference>
<feature type="domain" description="GGDEF" evidence="2">
    <location>
        <begin position="864"/>
        <end position="997"/>
    </location>
</feature>
<dbReference type="InterPro" id="IPR043128">
    <property type="entry name" value="Rev_trsase/Diguanyl_cyclase"/>
</dbReference>
<dbReference type="CDD" id="cd01949">
    <property type="entry name" value="GGDEF"/>
    <property type="match status" value="1"/>
</dbReference>
<proteinExistence type="predicted"/>
<sequence length="1391" mass="154918">MAIEMSEPERVDWQALNAHCERDPHLDARIADYGRVLTPPHEAPSDPDPVLARWRLLRASRSTEECRERLTEACSRAHAPSIRETVQSYLILRHLLLSEGRDPTAGSIERILDWMMLEECAWLERETLPPGFVESVFEVIHHLHHDPVAHTLLQEFCEITVARTKLPLAWIALRSGDDPTAVTIEGHAGSAVAYLDSLRVNLKADEPWGQGPVALAIRTGAIQIIQETSEDERFRPWRELAQRLGLASVAALPIRVQEAVVGALAVYAHEGNFFTDAKIQVTTELATALGLKLEEHAREKPARRLLQFYRATHAINELVTHRRPFEELIPVICRLSVEETGLKLAYIVRIVPHKMRSDILYASGPAKAFLDGLVIELAPEQPDSGISALVNASRAPVLINRFREDPRFTRWQARLQAHGLASGAAFPVFEHTDALYGIMVFLAGEPDFFDPALVEHLASITRNLSLVIEDESRQVRLRRVERFYSVLAEISTLLATDPSAAALIQKACDLASAAANLPIAYVTLIDPKTETVHLEAFAGFDSGSIQNVPVSVDPGRPEGRGITGVVYRTRQPRIVNLDDPASAGSVWLSDSERRTLSAIAGFPLLVENRCQGVFCLGALTSGFFDAGLSSLLERVAGSLSIGLGRNQEKTERIRFENLYHALADIYRLVSRHPRPELLYREICENLLQLREVDGIGIFQIIEQPADPQAADSNAEPELVPTAITSPTERVDLPDCCRDLARLAAARHQPVFAGLPDAPSLPGTLSDRLAQTALKEAGAFPVLHRGRIPAVLVITSREAGYFKSATTTRLCIQVCEAMTLALAEYEREEELRLMAFTDSLTRLPNRNLFSDRLDGALIQAERTQAIVGVGILDVDHFKETNDRFGHDAGDAVLATTARRLETILNRESTAARLAGDEFGLILIGLSTETEITGVLERLRAELSQPIRYRESLLPVTISLGVTLYPQDPVSARTLLRHADLALYRAKARGRNAWALFEEDFERLLESRISLHNRLKTALQSEEVESHLQPIIDLTNGKIVGAEAFARWRDHALEKPANAEWLTMIEDDPPLLLETGRYLLNALGHELRYLDRQDITIPLSLNVNLRYLLSPHFAEDIQNWIRDFSPYANRVIFELKPSTLLPDWNRLPGLLEAIRQHGISIVLDNFGTWPISLRNLQHLHSRGIKIDRNFLLGLTTDPRAASLAAGAVRSGEVGGYEVTAVGVETLEIAELYLVLGGRLAQGFALAPVMPRALFLKWMRTWHRPAAFDALGARTSHPEAWPLLLSQVHHRWYQRVIEQGAHLSPAKQKILLASLEHHTCPRTHGDKDPVGDALSVQHEALHLGLAQIIGSDLAGQPNPWLFEEWVTQVRDYETQVRAHLERNLPRGTDQLEMG</sequence>
<dbReference type="Gene3D" id="3.20.20.450">
    <property type="entry name" value="EAL domain"/>
    <property type="match status" value="1"/>
</dbReference>
<dbReference type="SMART" id="SM00065">
    <property type="entry name" value="GAF"/>
    <property type="match status" value="3"/>
</dbReference>
<evidence type="ECO:0000259" key="2">
    <source>
        <dbReference type="PROSITE" id="PS50887"/>
    </source>
</evidence>
<dbReference type="SMART" id="SM00267">
    <property type="entry name" value="GGDEF"/>
    <property type="match status" value="1"/>
</dbReference>
<dbReference type="InterPro" id="IPR000160">
    <property type="entry name" value="GGDEF_dom"/>
</dbReference>
<comment type="caution">
    <text evidence="3">The sequence shown here is derived from an EMBL/GenBank/DDBJ whole genome shotgun (WGS) entry which is preliminary data.</text>
</comment>
<protein>
    <submittedName>
        <fullName evidence="3">Protein containing Diguanylate cyclase, predicted</fullName>
    </submittedName>
</protein>
<dbReference type="PROSITE" id="PS50883">
    <property type="entry name" value="EAL"/>
    <property type="match status" value="1"/>
</dbReference>
<organism evidence="3">
    <name type="scientific">mine drainage metagenome</name>
    <dbReference type="NCBI Taxonomy" id="410659"/>
    <lineage>
        <taxon>unclassified sequences</taxon>
        <taxon>metagenomes</taxon>
        <taxon>ecological metagenomes</taxon>
    </lineage>
</organism>
<name>T0ZU52_9ZZZZ</name>
<dbReference type="SUPFAM" id="SSF141868">
    <property type="entry name" value="EAL domain-like"/>
    <property type="match status" value="1"/>
</dbReference>
<dbReference type="Pfam" id="PF00563">
    <property type="entry name" value="EAL"/>
    <property type="match status" value="1"/>
</dbReference>
<dbReference type="CDD" id="cd01948">
    <property type="entry name" value="EAL"/>
    <property type="match status" value="1"/>
</dbReference>
<dbReference type="PROSITE" id="PS50887">
    <property type="entry name" value="GGDEF"/>
    <property type="match status" value="1"/>
</dbReference>
<dbReference type="InterPro" id="IPR003018">
    <property type="entry name" value="GAF"/>
</dbReference>
<dbReference type="SUPFAM" id="SSF55073">
    <property type="entry name" value="Nucleotide cyclase"/>
    <property type="match status" value="1"/>
</dbReference>
<accession>T0ZU52</accession>
<dbReference type="PANTHER" id="PTHR44757:SF2">
    <property type="entry name" value="BIOFILM ARCHITECTURE MAINTENANCE PROTEIN MBAA"/>
    <property type="match status" value="1"/>
</dbReference>
<dbReference type="EMBL" id="AUZY01007032">
    <property type="protein sequence ID" value="EQD51821.1"/>
    <property type="molecule type" value="Genomic_DNA"/>
</dbReference>
<dbReference type="Pfam" id="PF13185">
    <property type="entry name" value="GAF_2"/>
    <property type="match status" value="3"/>
</dbReference>
<dbReference type="SUPFAM" id="SSF55781">
    <property type="entry name" value="GAF domain-like"/>
    <property type="match status" value="4"/>
</dbReference>
<dbReference type="NCBIfam" id="TIGR00254">
    <property type="entry name" value="GGDEF"/>
    <property type="match status" value="1"/>
</dbReference>